<dbReference type="Proteomes" id="UP000292957">
    <property type="component" value="Unassembled WGS sequence"/>
</dbReference>
<reference evidence="1" key="1">
    <citation type="submission" date="2019-01" db="EMBL/GenBank/DDBJ databases">
        <title>Draft genome sequences of three monokaryotic isolates of the white-rot basidiomycete fungus Dichomitus squalens.</title>
        <authorList>
            <consortium name="DOE Joint Genome Institute"/>
            <person name="Lopez S.C."/>
            <person name="Andreopoulos B."/>
            <person name="Pangilinan J."/>
            <person name="Lipzen A."/>
            <person name="Riley R."/>
            <person name="Ahrendt S."/>
            <person name="Ng V."/>
            <person name="Barry K."/>
            <person name="Daum C."/>
            <person name="Grigoriev I.V."/>
            <person name="Hilden K.S."/>
            <person name="Makela M.R."/>
            <person name="de Vries R.P."/>
        </authorList>
    </citation>
    <scope>NUCLEOTIDE SEQUENCE [LARGE SCALE GENOMIC DNA]</scope>
    <source>
        <strain evidence="1">OM18370.1</strain>
    </source>
</reference>
<accession>A0A4Q9MGY9</accession>
<dbReference type="EMBL" id="ML143462">
    <property type="protein sequence ID" value="TBU25392.1"/>
    <property type="molecule type" value="Genomic_DNA"/>
</dbReference>
<organism evidence="1">
    <name type="scientific">Dichomitus squalens</name>
    <dbReference type="NCBI Taxonomy" id="114155"/>
    <lineage>
        <taxon>Eukaryota</taxon>
        <taxon>Fungi</taxon>
        <taxon>Dikarya</taxon>
        <taxon>Basidiomycota</taxon>
        <taxon>Agaricomycotina</taxon>
        <taxon>Agaricomycetes</taxon>
        <taxon>Polyporales</taxon>
        <taxon>Polyporaceae</taxon>
        <taxon>Dichomitus</taxon>
    </lineage>
</organism>
<evidence type="ECO:0000313" key="1">
    <source>
        <dbReference type="EMBL" id="TBU25392.1"/>
    </source>
</evidence>
<gene>
    <name evidence="1" type="ORF">BD311DRAFT_501805</name>
</gene>
<name>A0A4Q9MGY9_9APHY</name>
<sequence length="157" mass="17174">MKDCRSSPELQLHMSTAPVIPLLSVYLEYIIESSLLHWSSSCNWVDPQSLLVLQGITEILQAAELITFLYTVCSMLHSARWVFKCPHGHPHPSINGWCQTTAAVKRSCISQLYPTAAEPTTGIGRAQAFASLVGVGPPLLVLADDTATMRIPRLSNS</sequence>
<protein>
    <submittedName>
        <fullName evidence="1">Uncharacterized protein</fullName>
    </submittedName>
</protein>
<proteinExistence type="predicted"/>
<dbReference type="AlphaFoldDB" id="A0A4Q9MGY9"/>